<protein>
    <submittedName>
        <fullName evidence="1">Uncharacterized protein</fullName>
    </submittedName>
</protein>
<reference evidence="1 2" key="1">
    <citation type="submission" date="2020-02" db="EMBL/GenBank/DDBJ databases">
        <authorList>
            <person name="Ma Q."/>
            <person name="Huang Y."/>
            <person name="Song X."/>
            <person name="Pei D."/>
        </authorList>
    </citation>
    <scope>NUCLEOTIDE SEQUENCE [LARGE SCALE GENOMIC DNA]</scope>
    <source>
        <strain evidence="1">Sxm20200214</strain>
        <tissue evidence="1">Leaf</tissue>
    </source>
</reference>
<name>A0A8X7SDR5_BRACI</name>
<dbReference type="EMBL" id="JAAMPC010000007">
    <property type="protein sequence ID" value="KAG2304685.1"/>
    <property type="molecule type" value="Genomic_DNA"/>
</dbReference>
<comment type="caution">
    <text evidence="1">The sequence shown here is derived from an EMBL/GenBank/DDBJ whole genome shotgun (WGS) entry which is preliminary data.</text>
</comment>
<keyword evidence="2" id="KW-1185">Reference proteome</keyword>
<evidence type="ECO:0000313" key="2">
    <source>
        <dbReference type="Proteomes" id="UP000886595"/>
    </source>
</evidence>
<gene>
    <name evidence="1" type="ORF">Bca52824_033336</name>
</gene>
<dbReference type="AlphaFoldDB" id="A0A8X7SDR5"/>
<dbReference type="Proteomes" id="UP000886595">
    <property type="component" value="Unassembled WGS sequence"/>
</dbReference>
<proteinExistence type="predicted"/>
<evidence type="ECO:0000313" key="1">
    <source>
        <dbReference type="EMBL" id="KAG2304685.1"/>
    </source>
</evidence>
<accession>A0A8X7SDR5</accession>
<sequence length="134" mass="14931">MEGCSCHELEPPNHSNGDVFDSFHSLRLKSSEKKLSPAIHSLQGYYGLKPTNRTVSVLVIEGSSCASRLYDCWRKVYGFQTVLIFTYFFPTSFPWEEKSCQVCIDAGMRTTAVGLGVEAMSLGLDFCSQDLLCL</sequence>
<organism evidence="1 2">
    <name type="scientific">Brassica carinata</name>
    <name type="common">Ethiopian mustard</name>
    <name type="synonym">Abyssinian cabbage</name>
    <dbReference type="NCBI Taxonomy" id="52824"/>
    <lineage>
        <taxon>Eukaryota</taxon>
        <taxon>Viridiplantae</taxon>
        <taxon>Streptophyta</taxon>
        <taxon>Embryophyta</taxon>
        <taxon>Tracheophyta</taxon>
        <taxon>Spermatophyta</taxon>
        <taxon>Magnoliopsida</taxon>
        <taxon>eudicotyledons</taxon>
        <taxon>Gunneridae</taxon>
        <taxon>Pentapetalae</taxon>
        <taxon>rosids</taxon>
        <taxon>malvids</taxon>
        <taxon>Brassicales</taxon>
        <taxon>Brassicaceae</taxon>
        <taxon>Brassiceae</taxon>
        <taxon>Brassica</taxon>
    </lineage>
</organism>